<keyword evidence="9" id="KW-1208">Phospholipid metabolism</keyword>
<proteinExistence type="predicted"/>
<evidence type="ECO:0000256" key="6">
    <source>
        <dbReference type="ARBA" id="ARBA00023098"/>
    </source>
</evidence>
<dbReference type="PANTHER" id="PTHR10067">
    <property type="entry name" value="PHOSPHATIDYLSERINE DECARBOXYLASE"/>
    <property type="match status" value="1"/>
</dbReference>
<evidence type="ECO:0000313" key="12">
    <source>
        <dbReference type="EMBL" id="SVB53057.1"/>
    </source>
</evidence>
<comment type="pathway">
    <text evidence="11">Phospholipid metabolism; phosphatidylethanolamine biosynthesis.</text>
</comment>
<dbReference type="InterPro" id="IPR003817">
    <property type="entry name" value="PS_Dcarbxylase"/>
</dbReference>
<organism evidence="12">
    <name type="scientific">marine metagenome</name>
    <dbReference type="NCBI Taxonomy" id="408172"/>
    <lineage>
        <taxon>unclassified sequences</taxon>
        <taxon>metagenomes</taxon>
        <taxon>ecological metagenomes</taxon>
    </lineage>
</organism>
<comment type="cofactor">
    <cofactor evidence="1">
        <name>pyruvate</name>
        <dbReference type="ChEBI" id="CHEBI:15361"/>
    </cofactor>
</comment>
<dbReference type="PANTHER" id="PTHR10067:SF6">
    <property type="entry name" value="PHOSPHATIDYLSERINE DECARBOXYLASE PROENZYME, MITOCHONDRIAL"/>
    <property type="match status" value="1"/>
</dbReference>
<dbReference type="GO" id="GO:0006646">
    <property type="term" value="P:phosphatidylethanolamine biosynthetic process"/>
    <property type="evidence" value="ECO:0007669"/>
    <property type="project" value="UniProtKB-UniPathway"/>
</dbReference>
<evidence type="ECO:0000256" key="1">
    <source>
        <dbReference type="ARBA" id="ARBA00001928"/>
    </source>
</evidence>
<evidence type="ECO:0000256" key="3">
    <source>
        <dbReference type="ARBA" id="ARBA00012243"/>
    </source>
</evidence>
<accession>A0A382ETA2</accession>
<evidence type="ECO:0000256" key="9">
    <source>
        <dbReference type="ARBA" id="ARBA00023264"/>
    </source>
</evidence>
<evidence type="ECO:0000256" key="8">
    <source>
        <dbReference type="ARBA" id="ARBA00023239"/>
    </source>
</evidence>
<evidence type="ECO:0000256" key="10">
    <source>
        <dbReference type="ARBA" id="ARBA00023317"/>
    </source>
</evidence>
<dbReference type="NCBIfam" id="TIGR00163">
    <property type="entry name" value="PS_decarb"/>
    <property type="match status" value="1"/>
</dbReference>
<evidence type="ECO:0000256" key="2">
    <source>
        <dbReference type="ARBA" id="ARBA00005189"/>
    </source>
</evidence>
<gene>
    <name evidence="12" type="ORF">METZ01_LOCUS205911</name>
</gene>
<keyword evidence="8" id="KW-0456">Lyase</keyword>
<dbReference type="EMBL" id="UINC01045825">
    <property type="protein sequence ID" value="SVB53057.1"/>
    <property type="molecule type" value="Genomic_DNA"/>
</dbReference>
<reference evidence="12" key="1">
    <citation type="submission" date="2018-05" db="EMBL/GenBank/DDBJ databases">
        <authorList>
            <person name="Lanie J.A."/>
            <person name="Ng W.-L."/>
            <person name="Kazmierczak K.M."/>
            <person name="Andrzejewski T.M."/>
            <person name="Davidsen T.M."/>
            <person name="Wayne K.J."/>
            <person name="Tettelin H."/>
            <person name="Glass J.I."/>
            <person name="Rusch D."/>
            <person name="Podicherti R."/>
            <person name="Tsui H.-C.T."/>
            <person name="Winkler M.E."/>
        </authorList>
    </citation>
    <scope>NUCLEOTIDE SEQUENCE</scope>
</reference>
<evidence type="ECO:0000256" key="5">
    <source>
        <dbReference type="ARBA" id="ARBA00022793"/>
    </source>
</evidence>
<dbReference type="GO" id="GO:0004609">
    <property type="term" value="F:phosphatidylserine decarboxylase activity"/>
    <property type="evidence" value="ECO:0007669"/>
    <property type="project" value="UniProtKB-EC"/>
</dbReference>
<evidence type="ECO:0000256" key="7">
    <source>
        <dbReference type="ARBA" id="ARBA00023209"/>
    </source>
</evidence>
<keyword evidence="7" id="KW-0594">Phospholipid biosynthesis</keyword>
<evidence type="ECO:0000256" key="4">
    <source>
        <dbReference type="ARBA" id="ARBA00022516"/>
    </source>
</evidence>
<sequence>MISSSRILSWCVYKLSRIRIRIIKNTLIEWFIHRYKIDLGEFQRDATKDYSTFNDFFTREIKPELRPVMGSKHEVVSPVDGIVVAFGRIHGDTIVQLKNSYYSLKQLVDKNEELTVEYLNGYFATIYLAPNNYHRVHMPLDGTLKNSKLIPGKIFPVNQNSLKKITNLYIKNQRLVNVFNSPISPFILILVAALNVSSITTSWQSRLENNEKLIMLPKGEEMGQFNLGSTVLLLFPETSQLQWLDTLKVGENLKMGEIIAQISNY</sequence>
<dbReference type="EC" id="4.1.1.65" evidence="3"/>
<comment type="pathway">
    <text evidence="2">Lipid metabolism.</text>
</comment>
<evidence type="ECO:0000256" key="11">
    <source>
        <dbReference type="ARBA" id="ARBA00024326"/>
    </source>
</evidence>
<dbReference type="UniPathway" id="UPA00558"/>
<keyword evidence="10" id="KW-0670">Pyruvate</keyword>
<dbReference type="InterPro" id="IPR033177">
    <property type="entry name" value="PSD-B"/>
</dbReference>
<dbReference type="AlphaFoldDB" id="A0A382ETA2"/>
<keyword evidence="4" id="KW-0444">Lipid biosynthesis</keyword>
<keyword evidence="6" id="KW-0443">Lipid metabolism</keyword>
<name>A0A382ETA2_9ZZZZ</name>
<protein>
    <recommendedName>
        <fullName evidence="3">phosphatidylserine decarboxylase</fullName>
        <ecNumber evidence="3">4.1.1.65</ecNumber>
    </recommendedName>
</protein>
<dbReference type="Pfam" id="PF02666">
    <property type="entry name" value="PS_Dcarbxylase"/>
    <property type="match status" value="1"/>
</dbReference>
<keyword evidence="5" id="KW-0210">Decarboxylase</keyword>